<evidence type="ECO:0000256" key="2">
    <source>
        <dbReference type="ARBA" id="ARBA00022741"/>
    </source>
</evidence>
<comment type="caution">
    <text evidence="8">The sequence shown here is derived from an EMBL/GenBank/DDBJ whole genome shotgun (WGS) entry which is preliminary data.</text>
</comment>
<comment type="subcellular location">
    <subcellularLocation>
        <location evidence="1">Membrane</location>
    </subcellularLocation>
</comment>
<accession>A0A0B1Z3J7</accession>
<evidence type="ECO:0000256" key="1">
    <source>
        <dbReference type="ARBA" id="ARBA00004370"/>
    </source>
</evidence>
<evidence type="ECO:0000256" key="4">
    <source>
        <dbReference type="ARBA" id="ARBA00023134"/>
    </source>
</evidence>
<dbReference type="InterPro" id="IPR027417">
    <property type="entry name" value="P-loop_NTPase"/>
</dbReference>
<evidence type="ECO:0000259" key="7">
    <source>
        <dbReference type="Pfam" id="PF00350"/>
    </source>
</evidence>
<dbReference type="InterPro" id="IPR027094">
    <property type="entry name" value="Mitofusin_fam"/>
</dbReference>
<evidence type="ECO:0000256" key="3">
    <source>
        <dbReference type="ARBA" id="ARBA00022801"/>
    </source>
</evidence>
<evidence type="ECO:0000256" key="5">
    <source>
        <dbReference type="ARBA" id="ARBA00023136"/>
    </source>
</evidence>
<feature type="region of interest" description="Disordered" evidence="6">
    <location>
        <begin position="125"/>
        <end position="147"/>
    </location>
</feature>
<feature type="domain" description="Dynamin N-terminal" evidence="7">
    <location>
        <begin position="49"/>
        <end position="279"/>
    </location>
</feature>
<keyword evidence="5" id="KW-0472">Membrane</keyword>
<dbReference type="Gene3D" id="3.40.50.300">
    <property type="entry name" value="P-loop containing nucleotide triphosphate hydrolases"/>
    <property type="match status" value="1"/>
</dbReference>
<dbReference type="InterPro" id="IPR045063">
    <property type="entry name" value="Dynamin_N"/>
</dbReference>
<dbReference type="SUPFAM" id="SSF52540">
    <property type="entry name" value="P-loop containing nucleoside triphosphate hydrolases"/>
    <property type="match status" value="1"/>
</dbReference>
<keyword evidence="2" id="KW-0547">Nucleotide-binding</keyword>
<dbReference type="OrthoDB" id="9816479at2"/>
<dbReference type="EMBL" id="JQGJ01000009">
    <property type="protein sequence ID" value="KHK63816.1"/>
    <property type="molecule type" value="Genomic_DNA"/>
</dbReference>
<evidence type="ECO:0000256" key="6">
    <source>
        <dbReference type="SAM" id="MobiDB-lite"/>
    </source>
</evidence>
<dbReference type="Proteomes" id="UP000030949">
    <property type="component" value="Unassembled WGS sequence"/>
</dbReference>
<gene>
    <name evidence="8" type="ORF">JZ00_16410</name>
</gene>
<proteinExistence type="predicted"/>
<organism evidence="8 9">
    <name type="scientific">Pseudomonas frederiksbergensis</name>
    <dbReference type="NCBI Taxonomy" id="104087"/>
    <lineage>
        <taxon>Bacteria</taxon>
        <taxon>Pseudomonadati</taxon>
        <taxon>Pseudomonadota</taxon>
        <taxon>Gammaproteobacteria</taxon>
        <taxon>Pseudomonadales</taxon>
        <taxon>Pseudomonadaceae</taxon>
        <taxon>Pseudomonas</taxon>
    </lineage>
</organism>
<name>A0A0B1Z3J7_9PSED</name>
<dbReference type="GO" id="GO:0016020">
    <property type="term" value="C:membrane"/>
    <property type="evidence" value="ECO:0007669"/>
    <property type="project" value="UniProtKB-SubCell"/>
</dbReference>
<dbReference type="Pfam" id="PF00350">
    <property type="entry name" value="Dynamin_N"/>
    <property type="match status" value="1"/>
</dbReference>
<evidence type="ECO:0000313" key="9">
    <source>
        <dbReference type="Proteomes" id="UP000030949"/>
    </source>
</evidence>
<keyword evidence="4" id="KW-0342">GTP-binding</keyword>
<dbReference type="GO" id="GO:0005525">
    <property type="term" value="F:GTP binding"/>
    <property type="evidence" value="ECO:0007669"/>
    <property type="project" value="UniProtKB-KW"/>
</dbReference>
<dbReference type="PANTHER" id="PTHR10465:SF0">
    <property type="entry name" value="SARCALUMENIN"/>
    <property type="match status" value="1"/>
</dbReference>
<evidence type="ECO:0000313" key="8">
    <source>
        <dbReference type="EMBL" id="KHK63816.1"/>
    </source>
</evidence>
<protein>
    <recommendedName>
        <fullName evidence="7">Dynamin N-terminal domain-containing protein</fullName>
    </recommendedName>
</protein>
<sequence>MTSPAFSLDSLTPHAAAIDAEQLSGLKALLDGLEVNLNAVRKKDRDLRIAVVGQMKAGKSSFLNAAFFGRDLLPKADTPMTAALTKIVYAPKAKAEVVFYSADDWEVIEQRANEYPKAYAEAERRLNEPQKSDSPFAKATATPRMHTAQEIDRHVPEAIRSSRELVEMARRRGLDVRDYLGKTEVLDVAGGAESLAHALHEYVGSGGRFTAITKMSVLHVDDKRLQGLEIIDTPGFNDPVVSRGQITRSFLGQCDVIFLLSAVSQFLTSSDMAVLREQLPEAGIDEKAVFLVGSQRDLALRQDRGIAITASKLAERAPAEKRSAVRTGAMLQLLDKKMSDQASLTLEAQINQPDQDNKTRRILGAVKKSAPRFISSWAWLVAEHFDALSEEDREQLDQLCTTTGFAFEPISLRQLSNIPALRDEILAQRERKQQLIASKEQQLIEGVHNGARERLQQIELSLQARSERVRNGDIGKLERAEQDMLRRMQSGKARLEGVFDEQVVKASQQFALLKTDIREQAQKHSRVDVVKETRTESYSVSTSNWYNPFSWGNRETRYRDVVTAYASAQDAIEKVQVFALETTRALQTAIIGCVDLNQLRSKVSVAAMSLFDTGSAEFDAELMLAEVNKSLRRITIPNVGFGNKDYSISILKSFGSDRVSESQINGLKDAQREAVAAIIRDLEGEVKGKVEAIENSLGNTGQTFVESMSRDIQQSLTSLRNDIANKEQTIQQIAAARQAVVKALAEL</sequence>
<dbReference type="AlphaFoldDB" id="A0A0B1Z3J7"/>
<keyword evidence="3" id="KW-0378">Hydrolase</keyword>
<reference evidence="9" key="1">
    <citation type="submission" date="2015-03" db="EMBL/GenBank/DDBJ databases">
        <title>Pseudomonas frederiksbergensis hydrocarbon degrader.</title>
        <authorList>
            <person name="Brown L.M."/>
            <person name="Ruiz O.N."/>
            <person name="Mueller S."/>
            <person name="Gunasekera T.S."/>
        </authorList>
    </citation>
    <scope>NUCLEOTIDE SEQUENCE [LARGE SCALE GENOMIC DNA]</scope>
    <source>
        <strain evidence="9">SI8</strain>
    </source>
</reference>
<dbReference type="GO" id="GO:0003924">
    <property type="term" value="F:GTPase activity"/>
    <property type="evidence" value="ECO:0007669"/>
    <property type="project" value="InterPro"/>
</dbReference>
<dbReference type="PANTHER" id="PTHR10465">
    <property type="entry name" value="TRANSMEMBRANE GTPASE FZO1"/>
    <property type="match status" value="1"/>
</dbReference>